<evidence type="ECO:0000256" key="8">
    <source>
        <dbReference type="RuleBase" id="RU364141"/>
    </source>
</evidence>
<dbReference type="PANTHER" id="PTHR13208">
    <property type="entry name" value="MEDIATOR OF RNA POLYMERASE II TRANSCRIPTION SUBUNIT 4"/>
    <property type="match status" value="1"/>
</dbReference>
<comment type="subunit">
    <text evidence="8">Component of the Mediator complex.</text>
</comment>
<evidence type="ECO:0000256" key="4">
    <source>
        <dbReference type="ARBA" id="ARBA00023015"/>
    </source>
</evidence>
<keyword evidence="12" id="KW-1185">Reference proteome</keyword>
<name>A0A4Q1BGS4_TREME</name>
<dbReference type="GO" id="GO:0070847">
    <property type="term" value="C:core mediator complex"/>
    <property type="evidence" value="ECO:0007669"/>
    <property type="project" value="TreeGrafter"/>
</dbReference>
<keyword evidence="5 8" id="KW-0804">Transcription</keyword>
<evidence type="ECO:0000256" key="7">
    <source>
        <dbReference type="ARBA" id="ARBA00031257"/>
    </source>
</evidence>
<dbReference type="PANTHER" id="PTHR13208:SF2">
    <property type="entry name" value="MEDIATOR OF RNA POLYMERASE II TRANSCRIPTION SUBUNIT 4"/>
    <property type="match status" value="1"/>
</dbReference>
<evidence type="ECO:0000256" key="9">
    <source>
        <dbReference type="SAM" id="Coils"/>
    </source>
</evidence>
<dbReference type="EMBL" id="SDIL01000087">
    <property type="protein sequence ID" value="RXK36781.1"/>
    <property type="molecule type" value="Genomic_DNA"/>
</dbReference>
<evidence type="ECO:0000256" key="3">
    <source>
        <dbReference type="ARBA" id="ARBA00020629"/>
    </source>
</evidence>
<dbReference type="VEuPathDB" id="FungiDB:TREMEDRAFT_26120"/>
<protein>
    <recommendedName>
        <fullName evidence="3 8">Mediator of RNA polymerase II transcription subunit 4</fullName>
    </recommendedName>
    <alternativeName>
        <fullName evidence="7 8">Mediator complex subunit 4</fullName>
    </alternativeName>
</protein>
<evidence type="ECO:0000256" key="10">
    <source>
        <dbReference type="SAM" id="MobiDB-lite"/>
    </source>
</evidence>
<reference evidence="11 12" key="1">
    <citation type="submission" date="2016-06" db="EMBL/GenBank/DDBJ databases">
        <title>Evolution of pathogenesis and genome organization in the Tremellales.</title>
        <authorList>
            <person name="Cuomo C."/>
            <person name="Litvintseva A."/>
            <person name="Heitman J."/>
            <person name="Chen Y."/>
            <person name="Sun S."/>
            <person name="Springer D."/>
            <person name="Dromer F."/>
            <person name="Young S."/>
            <person name="Zeng Q."/>
            <person name="Chapman S."/>
            <person name="Gujja S."/>
            <person name="Saif S."/>
            <person name="Birren B."/>
        </authorList>
    </citation>
    <scope>NUCLEOTIDE SEQUENCE [LARGE SCALE GENOMIC DNA]</scope>
    <source>
        <strain evidence="11 12">ATCC 28783</strain>
    </source>
</reference>
<sequence>MTVEPPLQTEPPIRNSLLKNLTTQTTLLTQLFTQLGTSTPQTATVQNIHAQLCSSTDDLARLTRDLEKHQQVWNSVLIAQERVEGLEKKVREICKELEKGSRELDEMVWSAKVNVENIKRSEKNPLNIPNLLAHAQALSKTSSAPISSLLTPSDKAQYPPWPTEAAMRMGLLFQLQGSMTQGQTGEIAEEIPTQSMEIEQPTLPQEEGRSYDPDAVYNLDLDSDSD</sequence>
<dbReference type="InParanoid" id="A0A4Q1BGS4"/>
<keyword evidence="8" id="KW-0010">Activator</keyword>
<dbReference type="GO" id="GO:0006357">
    <property type="term" value="P:regulation of transcription by RNA polymerase II"/>
    <property type="evidence" value="ECO:0007669"/>
    <property type="project" value="InterPro"/>
</dbReference>
<comment type="similarity">
    <text evidence="2 8">Belongs to the Mediator complex subunit 4 family.</text>
</comment>
<dbReference type="FunCoup" id="A0A4Q1BGS4">
    <property type="interactions" value="21"/>
</dbReference>
<evidence type="ECO:0000256" key="5">
    <source>
        <dbReference type="ARBA" id="ARBA00023163"/>
    </source>
</evidence>
<dbReference type="STRING" id="5217.A0A4Q1BGS4"/>
<keyword evidence="4 8" id="KW-0805">Transcription regulation</keyword>
<comment type="function">
    <text evidence="8">Component of the Mediator complex, a coactivator involved in the regulated transcription of nearly all RNA polymerase II-dependent genes. Mediator functions as a bridge to convey information from gene-specific regulatory proteins to the basal RNA polymerase II transcription machinery. Mediator is recruited to promoters by direct interactions with regulatory proteins and serves as a scaffold for the assembly of a functional preinitiation complex with RNA polymerase II and the general transcription factors.</text>
</comment>
<evidence type="ECO:0000313" key="12">
    <source>
        <dbReference type="Proteomes" id="UP000289152"/>
    </source>
</evidence>
<keyword evidence="9" id="KW-0175">Coiled coil</keyword>
<gene>
    <name evidence="8" type="primary">MED4</name>
    <name evidence="11" type="ORF">M231_05942</name>
</gene>
<dbReference type="Proteomes" id="UP000289152">
    <property type="component" value="Unassembled WGS sequence"/>
</dbReference>
<evidence type="ECO:0000256" key="2">
    <source>
        <dbReference type="ARBA" id="ARBA00009626"/>
    </source>
</evidence>
<organism evidence="11 12">
    <name type="scientific">Tremella mesenterica</name>
    <name type="common">Jelly fungus</name>
    <dbReference type="NCBI Taxonomy" id="5217"/>
    <lineage>
        <taxon>Eukaryota</taxon>
        <taxon>Fungi</taxon>
        <taxon>Dikarya</taxon>
        <taxon>Basidiomycota</taxon>
        <taxon>Agaricomycotina</taxon>
        <taxon>Tremellomycetes</taxon>
        <taxon>Tremellales</taxon>
        <taxon>Tremellaceae</taxon>
        <taxon>Tremella</taxon>
    </lineage>
</organism>
<feature type="region of interest" description="Disordered" evidence="10">
    <location>
        <begin position="190"/>
        <end position="226"/>
    </location>
</feature>
<comment type="caution">
    <text evidence="11">The sequence shown here is derived from an EMBL/GenBank/DDBJ whole genome shotgun (WGS) entry which is preliminary data.</text>
</comment>
<dbReference type="GO" id="GO:0016592">
    <property type="term" value="C:mediator complex"/>
    <property type="evidence" value="ECO:0007669"/>
    <property type="project" value="InterPro"/>
</dbReference>
<feature type="coiled-coil region" evidence="9">
    <location>
        <begin position="76"/>
        <end position="103"/>
    </location>
</feature>
<dbReference type="GO" id="GO:0003712">
    <property type="term" value="F:transcription coregulator activity"/>
    <property type="evidence" value="ECO:0007669"/>
    <property type="project" value="InterPro"/>
</dbReference>
<dbReference type="InterPro" id="IPR019258">
    <property type="entry name" value="Mediator_Med4"/>
</dbReference>
<dbReference type="OrthoDB" id="1929813at2759"/>
<dbReference type="AlphaFoldDB" id="A0A4Q1BGS4"/>
<keyword evidence="6 8" id="KW-0539">Nucleus</keyword>
<evidence type="ECO:0000313" key="11">
    <source>
        <dbReference type="EMBL" id="RXK36781.1"/>
    </source>
</evidence>
<evidence type="ECO:0000256" key="6">
    <source>
        <dbReference type="ARBA" id="ARBA00023242"/>
    </source>
</evidence>
<accession>A0A4Q1BGS4</accession>
<dbReference type="Pfam" id="PF10018">
    <property type="entry name" value="Med4"/>
    <property type="match status" value="1"/>
</dbReference>
<proteinExistence type="inferred from homology"/>
<comment type="subcellular location">
    <subcellularLocation>
        <location evidence="1 8">Nucleus</location>
    </subcellularLocation>
</comment>
<evidence type="ECO:0000256" key="1">
    <source>
        <dbReference type="ARBA" id="ARBA00004123"/>
    </source>
</evidence>